<protein>
    <submittedName>
        <fullName evidence="1">Uncharacterized protein</fullName>
    </submittedName>
</protein>
<evidence type="ECO:0000313" key="2">
    <source>
        <dbReference type="Proteomes" id="UP001165960"/>
    </source>
</evidence>
<sequence>METKEQQSRCLNREYQRKYRANKRSKHVAVPLPNSSALSAVSASVAPSSICPVVLDCASENRDANIPLCNPFNLVPISLPAFAISNNDDTSQRELSHTLGNEEVYCIVLKNSS</sequence>
<comment type="caution">
    <text evidence="1">The sequence shown here is derived from an EMBL/GenBank/DDBJ whole genome shotgun (WGS) entry which is preliminary data.</text>
</comment>
<dbReference type="EMBL" id="QTSX02003695">
    <property type="protein sequence ID" value="KAJ9068739.1"/>
    <property type="molecule type" value="Genomic_DNA"/>
</dbReference>
<gene>
    <name evidence="1" type="ORF">DSO57_1025584</name>
</gene>
<keyword evidence="2" id="KW-1185">Reference proteome</keyword>
<name>A0ACC2T252_9FUNG</name>
<accession>A0ACC2T252</accession>
<reference evidence="1" key="1">
    <citation type="submission" date="2022-04" db="EMBL/GenBank/DDBJ databases">
        <title>Genome of the entomopathogenic fungus Entomophthora muscae.</title>
        <authorList>
            <person name="Elya C."/>
            <person name="Lovett B.R."/>
            <person name="Lee E."/>
            <person name="Macias A.M."/>
            <person name="Hajek A.E."/>
            <person name="De Bivort B.L."/>
            <person name="Kasson M.T."/>
            <person name="De Fine Licht H.H."/>
            <person name="Stajich J.E."/>
        </authorList>
    </citation>
    <scope>NUCLEOTIDE SEQUENCE</scope>
    <source>
        <strain evidence="1">Berkeley</strain>
    </source>
</reference>
<proteinExistence type="predicted"/>
<evidence type="ECO:0000313" key="1">
    <source>
        <dbReference type="EMBL" id="KAJ9068739.1"/>
    </source>
</evidence>
<dbReference type="Proteomes" id="UP001165960">
    <property type="component" value="Unassembled WGS sequence"/>
</dbReference>
<organism evidence="1 2">
    <name type="scientific">Entomophthora muscae</name>
    <dbReference type="NCBI Taxonomy" id="34485"/>
    <lineage>
        <taxon>Eukaryota</taxon>
        <taxon>Fungi</taxon>
        <taxon>Fungi incertae sedis</taxon>
        <taxon>Zoopagomycota</taxon>
        <taxon>Entomophthoromycotina</taxon>
        <taxon>Entomophthoromycetes</taxon>
        <taxon>Entomophthorales</taxon>
        <taxon>Entomophthoraceae</taxon>
        <taxon>Entomophthora</taxon>
    </lineage>
</organism>